<evidence type="ECO:0000313" key="2">
    <source>
        <dbReference type="Ensembl" id="ENSACIP00000017292.1"/>
    </source>
</evidence>
<name>A0A3Q0S3A4_AMPCI</name>
<evidence type="ECO:0000313" key="3">
    <source>
        <dbReference type="Proteomes" id="UP000261340"/>
    </source>
</evidence>
<reference evidence="2" key="2">
    <citation type="submission" date="2025-09" db="UniProtKB">
        <authorList>
            <consortium name="Ensembl"/>
        </authorList>
    </citation>
    <scope>IDENTIFICATION</scope>
</reference>
<organism evidence="2 3">
    <name type="scientific">Amphilophus citrinellus</name>
    <name type="common">Midas cichlid</name>
    <name type="synonym">Cichlasoma citrinellum</name>
    <dbReference type="NCBI Taxonomy" id="61819"/>
    <lineage>
        <taxon>Eukaryota</taxon>
        <taxon>Metazoa</taxon>
        <taxon>Chordata</taxon>
        <taxon>Craniata</taxon>
        <taxon>Vertebrata</taxon>
        <taxon>Euteleostomi</taxon>
        <taxon>Actinopterygii</taxon>
        <taxon>Neopterygii</taxon>
        <taxon>Teleostei</taxon>
        <taxon>Neoteleostei</taxon>
        <taxon>Acanthomorphata</taxon>
        <taxon>Ovalentaria</taxon>
        <taxon>Cichlomorphae</taxon>
        <taxon>Cichliformes</taxon>
        <taxon>Cichlidae</taxon>
        <taxon>New World cichlids</taxon>
        <taxon>Cichlasomatinae</taxon>
        <taxon>Heroini</taxon>
        <taxon>Amphilophus</taxon>
    </lineage>
</organism>
<accession>A0A3Q0S3A4</accession>
<dbReference type="CDD" id="cd00037">
    <property type="entry name" value="CLECT"/>
    <property type="match status" value="1"/>
</dbReference>
<dbReference type="Proteomes" id="UP000261340">
    <property type="component" value="Unplaced"/>
</dbReference>
<reference evidence="2" key="1">
    <citation type="submission" date="2025-08" db="UniProtKB">
        <authorList>
            <consortium name="Ensembl"/>
        </authorList>
    </citation>
    <scope>IDENTIFICATION</scope>
</reference>
<dbReference type="InterPro" id="IPR016187">
    <property type="entry name" value="CTDL_fold"/>
</dbReference>
<dbReference type="AlphaFoldDB" id="A0A3Q0S3A4"/>
<protein>
    <recommendedName>
        <fullName evidence="1">C-type lectin domain-containing protein</fullName>
    </recommendedName>
</protein>
<dbReference type="SUPFAM" id="SSF56436">
    <property type="entry name" value="C-type lectin-like"/>
    <property type="match status" value="1"/>
</dbReference>
<dbReference type="PANTHER" id="PTHR45784:SF3">
    <property type="entry name" value="C-TYPE LECTIN DOMAIN FAMILY 4 MEMBER K-LIKE-RELATED"/>
    <property type="match status" value="1"/>
</dbReference>
<dbReference type="PANTHER" id="PTHR45784">
    <property type="entry name" value="C-TYPE LECTIN DOMAIN FAMILY 20 MEMBER A-RELATED"/>
    <property type="match status" value="1"/>
</dbReference>
<proteinExistence type="predicted"/>
<sequence length="170" mass="19964">MTSFDFFFEYSDASNRILFVGAGWDTLLTAVFIIRGNDMIPPEPSENTNPCSVIADKFILIHETKNWEEALNYCRKYHHDLVSITNLIEQELVEEKAKNANTSHVWLGLRYKCVFGLWLWVSDRLVCYENWANETITDQCDLSVAMETGGENKWFKKYDYEEFNFICSLW</sequence>
<feature type="domain" description="C-type lectin" evidence="1">
    <location>
        <begin position="58"/>
        <end position="168"/>
    </location>
</feature>
<evidence type="ECO:0000259" key="1">
    <source>
        <dbReference type="PROSITE" id="PS50041"/>
    </source>
</evidence>
<dbReference type="InterPro" id="IPR016186">
    <property type="entry name" value="C-type_lectin-like/link_sf"/>
</dbReference>
<dbReference type="GeneTree" id="ENSGT00940000173660"/>
<dbReference type="Ensembl" id="ENSACIT00000017762.1">
    <property type="protein sequence ID" value="ENSACIP00000017292.1"/>
    <property type="gene ID" value="ENSACIG00000013483.1"/>
</dbReference>
<dbReference type="STRING" id="61819.ENSACIP00000017292"/>
<keyword evidence="3" id="KW-1185">Reference proteome</keyword>
<dbReference type="OMA" id="FILIHET"/>
<dbReference type="PROSITE" id="PS50041">
    <property type="entry name" value="C_TYPE_LECTIN_2"/>
    <property type="match status" value="1"/>
</dbReference>
<dbReference type="SMART" id="SM00034">
    <property type="entry name" value="CLECT"/>
    <property type="match status" value="1"/>
</dbReference>
<dbReference type="Gene3D" id="3.10.100.10">
    <property type="entry name" value="Mannose-Binding Protein A, subunit A"/>
    <property type="match status" value="1"/>
</dbReference>
<dbReference type="InterPro" id="IPR001304">
    <property type="entry name" value="C-type_lectin-like"/>
</dbReference>
<dbReference type="Pfam" id="PF00059">
    <property type="entry name" value="Lectin_C"/>
    <property type="match status" value="1"/>
</dbReference>